<dbReference type="PANTHER" id="PTHR11705">
    <property type="entry name" value="PROTEASE FAMILY M14 CARBOXYPEPTIDASE A,B"/>
    <property type="match status" value="1"/>
</dbReference>
<dbReference type="InterPro" id="IPR035986">
    <property type="entry name" value="PKD_dom_sf"/>
</dbReference>
<evidence type="ECO:0000313" key="11">
    <source>
        <dbReference type="EMBL" id="UXI67025.1"/>
    </source>
</evidence>
<dbReference type="SUPFAM" id="SSF49299">
    <property type="entry name" value="PKD domain"/>
    <property type="match status" value="1"/>
</dbReference>
<dbReference type="PROSITE" id="PS52035">
    <property type="entry name" value="PEPTIDASE_M14"/>
    <property type="match status" value="1"/>
</dbReference>
<evidence type="ECO:0000256" key="1">
    <source>
        <dbReference type="ARBA" id="ARBA00001913"/>
    </source>
</evidence>
<evidence type="ECO:0000313" key="12">
    <source>
        <dbReference type="Proteomes" id="UP001064632"/>
    </source>
</evidence>
<organism evidence="11 12">
    <name type="scientific">Tahibacter amnicola</name>
    <dbReference type="NCBI Taxonomy" id="2976241"/>
    <lineage>
        <taxon>Bacteria</taxon>
        <taxon>Pseudomonadati</taxon>
        <taxon>Pseudomonadota</taxon>
        <taxon>Gammaproteobacteria</taxon>
        <taxon>Lysobacterales</taxon>
        <taxon>Rhodanobacteraceae</taxon>
        <taxon>Tahibacter</taxon>
    </lineage>
</organism>
<dbReference type="Gene3D" id="2.60.120.380">
    <property type="match status" value="1"/>
</dbReference>
<dbReference type="Gene3D" id="3.40.630.10">
    <property type="entry name" value="Zn peptidases"/>
    <property type="match status" value="1"/>
</dbReference>
<evidence type="ECO:0000256" key="5">
    <source>
        <dbReference type="ARBA" id="ARBA00022801"/>
    </source>
</evidence>
<dbReference type="SUPFAM" id="SSF53187">
    <property type="entry name" value="Zn-dependent exopeptidases"/>
    <property type="match status" value="1"/>
</dbReference>
<dbReference type="RefSeq" id="WP_261694001.1">
    <property type="nucleotide sequence ID" value="NZ_CP104694.1"/>
</dbReference>
<dbReference type="InterPro" id="IPR002884">
    <property type="entry name" value="P_dom"/>
</dbReference>
<comment type="cofactor">
    <cofactor evidence="2">
        <name>Zn(2+)</name>
        <dbReference type="ChEBI" id="CHEBI:29105"/>
    </cofactor>
</comment>
<gene>
    <name evidence="11" type="ORF">N4264_20065</name>
</gene>
<dbReference type="PROSITE" id="PS51829">
    <property type="entry name" value="P_HOMO_B"/>
    <property type="match status" value="1"/>
</dbReference>
<evidence type="ECO:0000259" key="8">
    <source>
        <dbReference type="PROSITE" id="PS50093"/>
    </source>
</evidence>
<sequence>MNRYAFGCLALCGLLLLPTLPAQAKGVPGLACLRTVDETYDSLDRLARDNPTLITGINLGPGFERSRNPYLGYAMRAWKLTNTATDATTPGKPDIVIVGGLRPDAPSPPESITRFGEWLVGRYGADADATWLLDNFRFHLIPLGNPDGRKHLDLGFSRAKNTNFLVSDGQCQSLNVGVSVDHNFAYTWDTPRFSEVCDHLFKGHSPTSEPETNRLFGYVVGVPNIFGYQDGVLSDRRNDNRSNAAPADYKGLFIEMTSSNRTTTSWPWSNSTDPAPNGNALRTLARRVSWHTSGSPEQLYVTSPVESETGHLFDTVYGHLGAPSLRLTWNEILAPDCAVFERTIWPESLATLRYAARTAAAPYLLASGPNTLFTEATPAVVPLGTPVTITATIDDSHFNQRLGAEPFQPIRAALAYVDGTPWHSTGAPISLVPADGVFDSPSEVVRGTINTLDLAVGVHSITVQGIDSSGRAGTPRSTQFRITIPGNQPPAVNFRTQQIGTSVSFVDESSDTDGVVMTRLWDFGDGTKSGATHPSHTYPRSGTYRVTLTAFDNRSASRTIERDITVADVTPAYLFPGSVSIPAVAAGSHYLAMIYVPAGARDLTIRTTGGTGDADLLVRYGAPPTQRMHDCASATLGSTESCAVAVPYAGSYYILVPANSAISGTQLSTNFTLAAPFVENNNWQSIEDLRTTESTVYLPNFAGKAPDKVYVQVDIQHTYVGDLAIDLIAPDGRQYSLWRNEGGDTEDLRRLFTVDASASGGMGFWALRVKDKYAGDVGRLTSWSLRF</sequence>
<dbReference type="GO" id="GO:0004180">
    <property type="term" value="F:carboxypeptidase activity"/>
    <property type="evidence" value="ECO:0007669"/>
    <property type="project" value="UniProtKB-KW"/>
</dbReference>
<evidence type="ECO:0000256" key="2">
    <source>
        <dbReference type="ARBA" id="ARBA00001947"/>
    </source>
</evidence>
<dbReference type="Pfam" id="PF00246">
    <property type="entry name" value="Peptidase_M14"/>
    <property type="match status" value="1"/>
</dbReference>
<accession>A0ABY6BD29</accession>
<evidence type="ECO:0000259" key="10">
    <source>
        <dbReference type="PROSITE" id="PS52035"/>
    </source>
</evidence>
<keyword evidence="5" id="KW-0378">Hydrolase</keyword>
<dbReference type="EMBL" id="CP104694">
    <property type="protein sequence ID" value="UXI67025.1"/>
    <property type="molecule type" value="Genomic_DNA"/>
</dbReference>
<dbReference type="PROSITE" id="PS50093">
    <property type="entry name" value="PKD"/>
    <property type="match status" value="1"/>
</dbReference>
<protein>
    <submittedName>
        <fullName evidence="11">M14 family zinc carboxypeptidase</fullName>
    </submittedName>
</protein>
<dbReference type="InterPro" id="IPR000601">
    <property type="entry name" value="PKD_dom"/>
</dbReference>
<dbReference type="InterPro" id="IPR022409">
    <property type="entry name" value="PKD/Chitinase_dom"/>
</dbReference>
<evidence type="ECO:0000259" key="9">
    <source>
        <dbReference type="PROSITE" id="PS51829"/>
    </source>
</evidence>
<dbReference type="SMART" id="SM00089">
    <property type="entry name" value="PKD"/>
    <property type="match status" value="1"/>
</dbReference>
<dbReference type="InterPro" id="IPR013783">
    <property type="entry name" value="Ig-like_fold"/>
</dbReference>
<evidence type="ECO:0000256" key="4">
    <source>
        <dbReference type="ARBA" id="ARBA00022670"/>
    </source>
</evidence>
<evidence type="ECO:0000256" key="6">
    <source>
        <dbReference type="PROSITE-ProRule" id="PRU01379"/>
    </source>
</evidence>
<name>A0ABY6BD29_9GAMM</name>
<dbReference type="Gene3D" id="2.60.120.260">
    <property type="entry name" value="Galactose-binding domain-like"/>
    <property type="match status" value="1"/>
</dbReference>
<feature type="domain" description="P/Homo B" evidence="9">
    <location>
        <begin position="655"/>
        <end position="787"/>
    </location>
</feature>
<dbReference type="Pfam" id="PF04151">
    <property type="entry name" value="PPC"/>
    <property type="match status" value="1"/>
</dbReference>
<dbReference type="SUPFAM" id="SSF49785">
    <property type="entry name" value="Galactose-binding domain-like"/>
    <property type="match status" value="1"/>
</dbReference>
<evidence type="ECO:0000256" key="3">
    <source>
        <dbReference type="ARBA" id="ARBA00005988"/>
    </source>
</evidence>
<proteinExistence type="inferred from homology"/>
<dbReference type="PANTHER" id="PTHR11705:SF119">
    <property type="entry name" value="OS02G0119300 PROTEIN"/>
    <property type="match status" value="1"/>
</dbReference>
<dbReference type="Proteomes" id="UP001064632">
    <property type="component" value="Chromosome"/>
</dbReference>
<feature type="signal peptide" evidence="7">
    <location>
        <begin position="1"/>
        <end position="24"/>
    </location>
</feature>
<keyword evidence="4" id="KW-0645">Protease</keyword>
<dbReference type="Pfam" id="PF18911">
    <property type="entry name" value="PKD_4"/>
    <property type="match status" value="1"/>
</dbReference>
<feature type="domain" description="PKD" evidence="8">
    <location>
        <begin position="502"/>
        <end position="566"/>
    </location>
</feature>
<comment type="caution">
    <text evidence="6">Lacks conserved residue(s) required for the propagation of feature annotation.</text>
</comment>
<dbReference type="InterPro" id="IPR007280">
    <property type="entry name" value="Peptidase_C_arc/bac"/>
</dbReference>
<dbReference type="InterPro" id="IPR008979">
    <property type="entry name" value="Galactose-bd-like_sf"/>
</dbReference>
<comment type="cofactor">
    <cofactor evidence="1">
        <name>Ca(2+)</name>
        <dbReference type="ChEBI" id="CHEBI:29108"/>
    </cofactor>
</comment>
<dbReference type="InterPro" id="IPR000834">
    <property type="entry name" value="Peptidase_M14"/>
</dbReference>
<feature type="chain" id="PRO_5045661596" evidence="7">
    <location>
        <begin position="25"/>
        <end position="787"/>
    </location>
</feature>
<comment type="similarity">
    <text evidence="3 6">Belongs to the peptidase M14 family.</text>
</comment>
<evidence type="ECO:0000256" key="7">
    <source>
        <dbReference type="SAM" id="SignalP"/>
    </source>
</evidence>
<dbReference type="Gene3D" id="2.60.40.10">
    <property type="entry name" value="Immunoglobulins"/>
    <property type="match status" value="1"/>
</dbReference>
<reference evidence="11" key="1">
    <citation type="submission" date="2022-09" db="EMBL/GenBank/DDBJ databases">
        <title>Tahibacter sp. nov., isolated from a fresh water.</title>
        <authorList>
            <person name="Baek J.H."/>
            <person name="Lee J.K."/>
            <person name="Kim J.M."/>
            <person name="Jeon C.O."/>
        </authorList>
    </citation>
    <scope>NUCLEOTIDE SEQUENCE</scope>
    <source>
        <strain evidence="11">W38</strain>
    </source>
</reference>
<dbReference type="CDD" id="cd00146">
    <property type="entry name" value="PKD"/>
    <property type="match status" value="1"/>
</dbReference>
<keyword evidence="12" id="KW-1185">Reference proteome</keyword>
<keyword evidence="11" id="KW-0121">Carboxypeptidase</keyword>
<dbReference type="Pfam" id="PF01483">
    <property type="entry name" value="P_proprotein"/>
    <property type="match status" value="1"/>
</dbReference>
<dbReference type="SMART" id="SM00631">
    <property type="entry name" value="Zn_pept"/>
    <property type="match status" value="1"/>
</dbReference>
<feature type="domain" description="Peptidase M14" evidence="10">
    <location>
        <begin position="32"/>
        <end position="417"/>
    </location>
</feature>
<keyword evidence="7" id="KW-0732">Signal</keyword>